<evidence type="ECO:0000313" key="17">
    <source>
        <dbReference type="EMBL" id="KAF1989602.1"/>
    </source>
</evidence>
<dbReference type="CDD" id="cd18033">
    <property type="entry name" value="DEXDc_FANCM"/>
    <property type="match status" value="1"/>
</dbReference>
<feature type="region of interest" description="Disordered" evidence="14">
    <location>
        <begin position="886"/>
        <end position="917"/>
    </location>
</feature>
<evidence type="ECO:0000256" key="6">
    <source>
        <dbReference type="ARBA" id="ARBA00022763"/>
    </source>
</evidence>
<dbReference type="EMBL" id="ML977144">
    <property type="protein sequence ID" value="KAF1989602.1"/>
    <property type="molecule type" value="Genomic_DNA"/>
</dbReference>
<evidence type="ECO:0000256" key="7">
    <source>
        <dbReference type="ARBA" id="ARBA00022801"/>
    </source>
</evidence>
<dbReference type="SMART" id="SM00487">
    <property type="entry name" value="DEXDc"/>
    <property type="match status" value="1"/>
</dbReference>
<evidence type="ECO:0000256" key="3">
    <source>
        <dbReference type="ARBA" id="ARBA00009889"/>
    </source>
</evidence>
<feature type="compositionally biased region" description="Low complexity" evidence="14">
    <location>
        <begin position="1021"/>
        <end position="1045"/>
    </location>
</feature>
<evidence type="ECO:0000256" key="5">
    <source>
        <dbReference type="ARBA" id="ARBA00022741"/>
    </source>
</evidence>
<dbReference type="GO" id="GO:0000400">
    <property type="term" value="F:four-way junction DNA binding"/>
    <property type="evidence" value="ECO:0007669"/>
    <property type="project" value="TreeGrafter"/>
</dbReference>
<dbReference type="Proteomes" id="UP000800041">
    <property type="component" value="Unassembled WGS sequence"/>
</dbReference>
<feature type="region of interest" description="Disordered" evidence="14">
    <location>
        <begin position="845"/>
        <end position="873"/>
    </location>
</feature>
<dbReference type="InterPro" id="IPR001650">
    <property type="entry name" value="Helicase_C-like"/>
</dbReference>
<feature type="compositionally biased region" description="Acidic residues" evidence="14">
    <location>
        <begin position="1113"/>
        <end position="1137"/>
    </location>
</feature>
<dbReference type="PROSITE" id="PS51194">
    <property type="entry name" value="HELICASE_CTER"/>
    <property type="match status" value="1"/>
</dbReference>
<name>A0A6G1H967_9PEZI</name>
<dbReference type="InterPro" id="IPR027417">
    <property type="entry name" value="P-loop_NTPase"/>
</dbReference>
<dbReference type="InterPro" id="IPR006935">
    <property type="entry name" value="Helicase/UvrB_N"/>
</dbReference>
<dbReference type="InterPro" id="IPR014001">
    <property type="entry name" value="Helicase_ATP-bd"/>
</dbReference>
<evidence type="ECO:0000256" key="9">
    <source>
        <dbReference type="ARBA" id="ARBA00022840"/>
    </source>
</evidence>
<evidence type="ECO:0000256" key="12">
    <source>
        <dbReference type="ARBA" id="ARBA00047995"/>
    </source>
</evidence>
<feature type="compositionally biased region" description="Acidic residues" evidence="14">
    <location>
        <begin position="1176"/>
        <end position="1190"/>
    </location>
</feature>
<evidence type="ECO:0000259" key="16">
    <source>
        <dbReference type="PROSITE" id="PS51194"/>
    </source>
</evidence>
<dbReference type="GO" id="GO:0043138">
    <property type="term" value="F:3'-5' DNA helicase activity"/>
    <property type="evidence" value="ECO:0007669"/>
    <property type="project" value="InterPro"/>
</dbReference>
<evidence type="ECO:0000256" key="10">
    <source>
        <dbReference type="ARBA" id="ARBA00023204"/>
    </source>
</evidence>
<keyword evidence="8" id="KW-0347">Helicase</keyword>
<keyword evidence="11" id="KW-0539">Nucleus</keyword>
<feature type="region of interest" description="Disordered" evidence="14">
    <location>
        <begin position="210"/>
        <end position="239"/>
    </location>
</feature>
<organism evidence="17 18">
    <name type="scientific">Aulographum hederae CBS 113979</name>
    <dbReference type="NCBI Taxonomy" id="1176131"/>
    <lineage>
        <taxon>Eukaryota</taxon>
        <taxon>Fungi</taxon>
        <taxon>Dikarya</taxon>
        <taxon>Ascomycota</taxon>
        <taxon>Pezizomycotina</taxon>
        <taxon>Dothideomycetes</taxon>
        <taxon>Pleosporomycetidae</taxon>
        <taxon>Aulographales</taxon>
        <taxon>Aulographaceae</taxon>
    </lineage>
</organism>
<keyword evidence="18" id="KW-1185">Reference proteome</keyword>
<keyword evidence="7 17" id="KW-0378">Hydrolase</keyword>
<dbReference type="InterPro" id="IPR039686">
    <property type="entry name" value="FANCM/Mph1-like_ID"/>
</dbReference>
<feature type="compositionally biased region" description="Basic and acidic residues" evidence="14">
    <location>
        <begin position="70"/>
        <end position="87"/>
    </location>
</feature>
<dbReference type="CDD" id="cd18801">
    <property type="entry name" value="SF2_C_FANCM_Hef"/>
    <property type="match status" value="1"/>
</dbReference>
<comment type="subcellular location">
    <subcellularLocation>
        <location evidence="2 13">Nucleus</location>
    </subcellularLocation>
</comment>
<dbReference type="PROSITE" id="PS51192">
    <property type="entry name" value="HELICASE_ATP_BIND_1"/>
    <property type="match status" value="1"/>
</dbReference>
<dbReference type="EC" id="3.6.4.12" evidence="13"/>
<dbReference type="Pfam" id="PF00271">
    <property type="entry name" value="Helicase_C"/>
    <property type="match status" value="1"/>
</dbReference>
<dbReference type="InterPro" id="IPR044749">
    <property type="entry name" value="FANCM_DEXDc"/>
</dbReference>
<dbReference type="OrthoDB" id="164902at2759"/>
<sequence>MPDDSDLEFGESDDEAFFVVATQAESSTNTHHVGFEESPRPSKRRRVGSERNAEDNVSDDSDEAFGTARNFDEPTRKLNRPSHEYQHQDAANEPQEEPGPKKSRYRVHVPVNGGVFPDQYFTQVPDDLSQAPWILRGPAWIKPRVPAPAPVAEPPAPEPAQDTPQRVAGNGLRTEFAMSVFKDRPQSKPTPNKSFRSMHEIDDELADLPSDAFSSSQISPYNQPKESHVNGSPGLGPRQTNLRAPLNGLRQTTLFGPNGAQLPPSQISKRHAWPMADKVEPPTHHQLDFEAMETWVYPTNLGTIRDYQFNIVSRGLFHNMLVALPTGLGKTFIAATIMLNWFRWTKDAQIFFVAPTKPLVAQQIDACFGIAGIPRHETSMLTGDITPALRAEEYLDKRVFFTTPQTLLNDLKRGICDPKRMVLLVVDEAHRATGAYAYVEVVKLIRRFNESFRVLALTATPGADVESVQKVIDGLEISRIEIRTEHSLDIRQYVHSRKIEKVVFDNSEEMLMIMDLYSKAVQPVLNVLNTQNAYWNSDPTTLTPFGLTKARQAWFASEAGRNANHGVKGMLNSIFTILASLSHSMDLLKYHGIAPFYNGMLSFKKDFDGGSKSKYRKEIIQNENFEKLMVRLKGWISNPDFIGHPKLEYLRSVIMNHFLDAGDGKHDQAPSSTRVMVFTHWRDSAEEIVAILNRDQPMVRPHVFVGQATSKNSEGMDQKRQLDIVQKFKSGIYNVLVATSIGEEGLDIGEIDLIICYDSKASPIRMLQRMGRTGRKRAGNIVLLQMRGKEENDAEKAKDNYEKMQEKIAEGSEFQFHDDRSRRIVPKGIQPAVDKRVVEIPIENSQPDLPIPTRKGKRGAKKLPPKKFHMPDGVITGFMTASRLGQDNAESDGAARPAARKRKTKTASVDEPAPWPEVDDVLLTPRQDKELQQSYQYVHDAANQVVMAPASNKFPERQCRLSRTKFVSHRSDTVRFVEARKAMSEMSRERVEKFEANYALFDPERDDVSGILVDSADETQATSKRSAAKASKATKATAKPAAPNSKPKPKPAPKAKSTTTKPPPKPRGRPPKKAPIQKRPRLAANASSDMEAESSDVPASSPGMRVRSQAIDLGDDTSGEEIEEEDEMDSELEDFIDDRENEKISVHGSSSQVVEMGMRSGRGKGSSRVGKIFTSDVEEEDDEGDEEVEAEGTQGVGIGMLGDEDDGDSDDDEDLPEISTLMAEAARKSKSKPQAKGRKGAPAPIARRGRRIIAEDDDSD</sequence>
<feature type="compositionally biased region" description="Acidic residues" evidence="14">
    <location>
        <begin position="1202"/>
        <end position="1216"/>
    </location>
</feature>
<dbReference type="Gene3D" id="3.40.50.300">
    <property type="entry name" value="P-loop containing nucleotide triphosphate hydrolases"/>
    <property type="match status" value="2"/>
</dbReference>
<comment type="catalytic activity">
    <reaction evidence="12 13">
        <text>ATP + H2O = ADP + phosphate + H(+)</text>
        <dbReference type="Rhea" id="RHEA:13065"/>
        <dbReference type="ChEBI" id="CHEBI:15377"/>
        <dbReference type="ChEBI" id="CHEBI:15378"/>
        <dbReference type="ChEBI" id="CHEBI:30616"/>
        <dbReference type="ChEBI" id="CHEBI:43474"/>
        <dbReference type="ChEBI" id="CHEBI:456216"/>
        <dbReference type="EC" id="3.6.4.12"/>
    </reaction>
</comment>
<feature type="compositionally biased region" description="Polar residues" evidence="14">
    <location>
        <begin position="212"/>
        <end position="224"/>
    </location>
</feature>
<dbReference type="FunFam" id="3.40.50.300:FF:000861">
    <property type="entry name" value="Fanconi anemia, complementation group M"/>
    <property type="match status" value="1"/>
</dbReference>
<dbReference type="SMART" id="SM00490">
    <property type="entry name" value="HELICc"/>
    <property type="match status" value="1"/>
</dbReference>
<keyword evidence="9" id="KW-0067">ATP-binding</keyword>
<evidence type="ECO:0000256" key="1">
    <source>
        <dbReference type="ARBA" id="ARBA00003813"/>
    </source>
</evidence>
<keyword evidence="10" id="KW-0234">DNA repair</keyword>
<evidence type="ECO:0000256" key="4">
    <source>
        <dbReference type="ARBA" id="ARBA00011390"/>
    </source>
</evidence>
<proteinExistence type="inferred from homology"/>
<evidence type="ECO:0000256" key="11">
    <source>
        <dbReference type="ARBA" id="ARBA00023242"/>
    </source>
</evidence>
<feature type="domain" description="Helicase C-terminal" evidence="16">
    <location>
        <begin position="665"/>
        <end position="820"/>
    </location>
</feature>
<dbReference type="GO" id="GO:0016787">
    <property type="term" value="F:hydrolase activity"/>
    <property type="evidence" value="ECO:0007669"/>
    <property type="project" value="UniProtKB-KW"/>
</dbReference>
<dbReference type="AlphaFoldDB" id="A0A6G1H967"/>
<feature type="compositionally biased region" description="Basic residues" evidence="14">
    <location>
        <begin position="854"/>
        <end position="868"/>
    </location>
</feature>
<feature type="region of interest" description="Disordered" evidence="14">
    <location>
        <begin position="1013"/>
        <end position="1260"/>
    </location>
</feature>
<feature type="region of interest" description="Disordered" evidence="14">
    <location>
        <begin position="22"/>
        <end position="106"/>
    </location>
</feature>
<dbReference type="Pfam" id="PF04851">
    <property type="entry name" value="ResIII"/>
    <property type="match status" value="1"/>
</dbReference>
<dbReference type="GO" id="GO:0045003">
    <property type="term" value="P:double-strand break repair via synthesis-dependent strand annealing"/>
    <property type="evidence" value="ECO:0007669"/>
    <property type="project" value="TreeGrafter"/>
</dbReference>
<keyword evidence="5" id="KW-0547">Nucleotide-binding</keyword>
<keyword evidence="6" id="KW-0227">DNA damage</keyword>
<evidence type="ECO:0000256" key="8">
    <source>
        <dbReference type="ARBA" id="ARBA00022806"/>
    </source>
</evidence>
<dbReference type="GO" id="GO:0005634">
    <property type="term" value="C:nucleus"/>
    <property type="evidence" value="ECO:0007669"/>
    <property type="project" value="UniProtKB-SubCell"/>
</dbReference>
<dbReference type="GO" id="GO:0009378">
    <property type="term" value="F:four-way junction helicase activity"/>
    <property type="evidence" value="ECO:0007669"/>
    <property type="project" value="TreeGrafter"/>
</dbReference>
<comment type="similarity">
    <text evidence="3 13">Belongs to the DEAD box helicase family. DEAH subfamily. FANCM sub-subfamily.</text>
</comment>
<dbReference type="PANTHER" id="PTHR14025:SF20">
    <property type="entry name" value="FANCONI ANEMIA GROUP M PROTEIN"/>
    <property type="match status" value="1"/>
</dbReference>
<dbReference type="SUPFAM" id="SSF52540">
    <property type="entry name" value="P-loop containing nucleoside triphosphate hydrolases"/>
    <property type="match status" value="1"/>
</dbReference>
<dbReference type="CDD" id="cd12091">
    <property type="entry name" value="FANCM_ID"/>
    <property type="match status" value="1"/>
</dbReference>
<accession>A0A6G1H967</accession>
<feature type="domain" description="Helicase ATP-binding" evidence="15">
    <location>
        <begin position="311"/>
        <end position="479"/>
    </location>
</feature>
<comment type="subunit">
    <text evidence="4 13">Interacts with the MHF histone-fold complex to form the FANCM-MHF complex.</text>
</comment>
<feature type="compositionally biased region" description="Basic residues" evidence="14">
    <location>
        <begin position="1064"/>
        <end position="1081"/>
    </location>
</feature>
<dbReference type="GO" id="GO:0036297">
    <property type="term" value="P:interstrand cross-link repair"/>
    <property type="evidence" value="ECO:0007669"/>
    <property type="project" value="TreeGrafter"/>
</dbReference>
<comment type="function">
    <text evidence="1 13">ATP-dependent DNA helicase involved in DNA damage repair by homologous recombination and in genome maintenance. Capable of unwinding D-loops. Plays a role in limiting crossover recombinants during mitotic DNA double-strand break (DSB) repair. Component of a FANCM-MHF complex which promotes gene conversion at blocked replication forks, probably by reversal of the stalled fork.</text>
</comment>
<evidence type="ECO:0000259" key="15">
    <source>
        <dbReference type="PROSITE" id="PS51192"/>
    </source>
</evidence>
<dbReference type="GO" id="GO:0005524">
    <property type="term" value="F:ATP binding"/>
    <property type="evidence" value="ECO:0007669"/>
    <property type="project" value="UniProtKB-UniRule"/>
</dbReference>
<dbReference type="Gene3D" id="1.20.1320.20">
    <property type="entry name" value="hef helicase domain"/>
    <property type="match status" value="1"/>
</dbReference>
<protein>
    <recommendedName>
        <fullName evidence="13">ATP-dependent DNA helicase</fullName>
        <ecNumber evidence="13">3.6.4.12</ecNumber>
    </recommendedName>
</protein>
<dbReference type="PANTHER" id="PTHR14025">
    <property type="entry name" value="FANCONI ANEMIA GROUP M FANCM FAMILY MEMBER"/>
    <property type="match status" value="1"/>
</dbReference>
<reference evidence="17" key="1">
    <citation type="journal article" date="2020" name="Stud. Mycol.">
        <title>101 Dothideomycetes genomes: a test case for predicting lifestyles and emergence of pathogens.</title>
        <authorList>
            <person name="Haridas S."/>
            <person name="Albert R."/>
            <person name="Binder M."/>
            <person name="Bloem J."/>
            <person name="Labutti K."/>
            <person name="Salamov A."/>
            <person name="Andreopoulos B."/>
            <person name="Baker S."/>
            <person name="Barry K."/>
            <person name="Bills G."/>
            <person name="Bluhm B."/>
            <person name="Cannon C."/>
            <person name="Castanera R."/>
            <person name="Culley D."/>
            <person name="Daum C."/>
            <person name="Ezra D."/>
            <person name="Gonzalez J."/>
            <person name="Henrissat B."/>
            <person name="Kuo A."/>
            <person name="Liang C."/>
            <person name="Lipzen A."/>
            <person name="Lutzoni F."/>
            <person name="Magnuson J."/>
            <person name="Mondo S."/>
            <person name="Nolan M."/>
            <person name="Ohm R."/>
            <person name="Pangilinan J."/>
            <person name="Park H.-J."/>
            <person name="Ramirez L."/>
            <person name="Alfaro M."/>
            <person name="Sun H."/>
            <person name="Tritt A."/>
            <person name="Yoshinaga Y."/>
            <person name="Zwiers L.-H."/>
            <person name="Turgeon B."/>
            <person name="Goodwin S."/>
            <person name="Spatafora J."/>
            <person name="Crous P."/>
            <person name="Grigoriev I."/>
        </authorList>
    </citation>
    <scope>NUCLEOTIDE SEQUENCE</scope>
    <source>
        <strain evidence="17">CBS 113979</strain>
    </source>
</reference>
<evidence type="ECO:0000256" key="14">
    <source>
        <dbReference type="SAM" id="MobiDB-lite"/>
    </source>
</evidence>
<gene>
    <name evidence="17" type="ORF">K402DRAFT_451812</name>
</gene>
<evidence type="ECO:0000256" key="13">
    <source>
        <dbReference type="RuleBase" id="RU367027"/>
    </source>
</evidence>
<evidence type="ECO:0000313" key="18">
    <source>
        <dbReference type="Proteomes" id="UP000800041"/>
    </source>
</evidence>
<evidence type="ECO:0000256" key="2">
    <source>
        <dbReference type="ARBA" id="ARBA00004123"/>
    </source>
</evidence>
<feature type="compositionally biased region" description="Basic residues" evidence="14">
    <location>
        <begin position="1228"/>
        <end position="1239"/>
    </location>
</feature>